<evidence type="ECO:0000256" key="1">
    <source>
        <dbReference type="ARBA" id="ARBA00022723"/>
    </source>
</evidence>
<dbReference type="PANTHER" id="PTHR23041:SF78">
    <property type="entry name" value="E3 UBIQUITIN-PROTEIN LIGASE RNF4"/>
    <property type="match status" value="1"/>
</dbReference>
<feature type="domain" description="RING-type" evidence="6">
    <location>
        <begin position="22"/>
        <end position="65"/>
    </location>
</feature>
<sequence length="376" mass="42551">MKESSISMTDIDAKKEDNVVVCGVCLEEVEMERQTITKCSHTFCEDCIRNVLSRGHKACLCPMCRTQLVYGEVRMFNNGELVMSSRERTITASVSCVWRYGDEFVRRVGGHDQLTGDSWLAVNVNYFHVGATVDAVPPGQYVAAFRLKRLPQLKFREPLVIFLDGVEQRRVLLHHELDRVGVWQLLIVGTVDISNVSRSVSASMRAGYDLSESDTHIHPKGGLVIDCFVLFPPSNPPPAVVLTPDDSRAWIVTKPDCAEPLDFIQLRCGKWRDRSGHHYQLRSTDPVSFLWSDGTIQSLHTAIDNHLVWRTTSTDFPEIHWLPRRRHDLNHPASTADHNNNSALPTAESRGGNSLQSFLVFVPHRPFYRRCICAIM</sequence>
<dbReference type="PANTHER" id="PTHR23041">
    <property type="entry name" value="RING FINGER DOMAIN-CONTAINING"/>
    <property type="match status" value="1"/>
</dbReference>
<dbReference type="InterPro" id="IPR001841">
    <property type="entry name" value="Znf_RING"/>
</dbReference>
<dbReference type="SUPFAM" id="SSF57850">
    <property type="entry name" value="RING/U-box"/>
    <property type="match status" value="1"/>
</dbReference>
<dbReference type="Gene3D" id="3.30.40.10">
    <property type="entry name" value="Zinc/RING finger domain, C3HC4 (zinc finger)"/>
    <property type="match status" value="1"/>
</dbReference>
<proteinExistence type="predicted"/>
<evidence type="ECO:0000259" key="6">
    <source>
        <dbReference type="PROSITE" id="PS50089"/>
    </source>
</evidence>
<evidence type="ECO:0000256" key="4">
    <source>
        <dbReference type="PROSITE-ProRule" id="PRU00175"/>
    </source>
</evidence>
<evidence type="ECO:0000256" key="5">
    <source>
        <dbReference type="SAM" id="MobiDB-lite"/>
    </source>
</evidence>
<dbReference type="Pfam" id="PF13639">
    <property type="entry name" value="zf-RING_2"/>
    <property type="match status" value="1"/>
</dbReference>
<reference evidence="7" key="1">
    <citation type="submission" date="2021-01" db="EMBL/GenBank/DDBJ databases">
        <authorList>
            <person name="Corre E."/>
            <person name="Pelletier E."/>
            <person name="Niang G."/>
            <person name="Scheremetjew M."/>
            <person name="Finn R."/>
            <person name="Kale V."/>
            <person name="Holt S."/>
            <person name="Cochrane G."/>
            <person name="Meng A."/>
            <person name="Brown T."/>
            <person name="Cohen L."/>
        </authorList>
    </citation>
    <scope>NUCLEOTIDE SEQUENCE</scope>
    <source>
        <strain evidence="7">CCMP1510</strain>
    </source>
</reference>
<dbReference type="InterPro" id="IPR013083">
    <property type="entry name" value="Znf_RING/FYVE/PHD"/>
</dbReference>
<protein>
    <recommendedName>
        <fullName evidence="6">RING-type domain-containing protein</fullName>
    </recommendedName>
</protein>
<dbReference type="SMART" id="SM00184">
    <property type="entry name" value="RING"/>
    <property type="match status" value="1"/>
</dbReference>
<feature type="region of interest" description="Disordered" evidence="5">
    <location>
        <begin position="330"/>
        <end position="351"/>
    </location>
</feature>
<feature type="compositionally biased region" description="Polar residues" evidence="5">
    <location>
        <begin position="332"/>
        <end position="344"/>
    </location>
</feature>
<dbReference type="EMBL" id="HBIJ01000353">
    <property type="protein sequence ID" value="CAE0359561.1"/>
    <property type="molecule type" value="Transcribed_RNA"/>
</dbReference>
<evidence type="ECO:0000256" key="2">
    <source>
        <dbReference type="ARBA" id="ARBA00022771"/>
    </source>
</evidence>
<dbReference type="AlphaFoldDB" id="A0A7S3JN04"/>
<dbReference type="InterPro" id="IPR047134">
    <property type="entry name" value="RNF4"/>
</dbReference>
<name>A0A7S3JN04_9STRA</name>
<evidence type="ECO:0000313" key="7">
    <source>
        <dbReference type="EMBL" id="CAE0359561.1"/>
    </source>
</evidence>
<organism evidence="7">
    <name type="scientific">Aureoumbra lagunensis</name>
    <dbReference type="NCBI Taxonomy" id="44058"/>
    <lineage>
        <taxon>Eukaryota</taxon>
        <taxon>Sar</taxon>
        <taxon>Stramenopiles</taxon>
        <taxon>Ochrophyta</taxon>
        <taxon>Pelagophyceae</taxon>
        <taxon>Pelagomonadales</taxon>
        <taxon>Aureoumbra</taxon>
    </lineage>
</organism>
<keyword evidence="1" id="KW-0479">Metal-binding</keyword>
<dbReference type="PROSITE" id="PS50089">
    <property type="entry name" value="ZF_RING_2"/>
    <property type="match status" value="1"/>
</dbReference>
<evidence type="ECO:0000256" key="3">
    <source>
        <dbReference type="ARBA" id="ARBA00022833"/>
    </source>
</evidence>
<dbReference type="GO" id="GO:0008270">
    <property type="term" value="F:zinc ion binding"/>
    <property type="evidence" value="ECO:0007669"/>
    <property type="project" value="UniProtKB-KW"/>
</dbReference>
<accession>A0A7S3JN04</accession>
<gene>
    <name evidence="7" type="ORF">ALAG00032_LOCUS289</name>
</gene>
<dbReference type="PROSITE" id="PS00518">
    <property type="entry name" value="ZF_RING_1"/>
    <property type="match status" value="1"/>
</dbReference>
<keyword evidence="2 4" id="KW-0863">Zinc-finger</keyword>
<dbReference type="InterPro" id="IPR017907">
    <property type="entry name" value="Znf_RING_CS"/>
</dbReference>
<keyword evidence="3" id="KW-0862">Zinc</keyword>